<dbReference type="Proteomes" id="UP000321533">
    <property type="component" value="Chromosome"/>
</dbReference>
<name>A0A5B8V8R8_9BACT</name>
<gene>
    <name evidence="1" type="ORF">FRZ67_11030</name>
</gene>
<proteinExistence type="predicted"/>
<sequence length="71" mass="8307">MPQHEPKTCPRCNKQFECRVGDTPNCQCSSISLSVEEQAFIEDRYADCLCIGCLKELKNKYIFFKEKFLNH</sequence>
<keyword evidence="2" id="KW-1185">Reference proteome</keyword>
<dbReference type="KEGG" id="pgin:FRZ67_11030"/>
<dbReference type="AlphaFoldDB" id="A0A5B8V8R8"/>
<accession>A0A5B8V8R8</accession>
<dbReference type="InterPro" id="IPR032720">
    <property type="entry name" value="Cys_rich_CWC"/>
</dbReference>
<reference evidence="1 2" key="1">
    <citation type="journal article" date="2016" name="Int. J. Syst. Evol. Microbiol.">
        <title>Panacibacter ginsenosidivorans gen. nov., sp. nov., with ginsenoside converting activity isolated from soil of a ginseng field.</title>
        <authorList>
            <person name="Siddiqi M.Z."/>
            <person name="Muhammad Shafi S."/>
            <person name="Choi K.D."/>
            <person name="Im W.T."/>
        </authorList>
    </citation>
    <scope>NUCLEOTIDE SEQUENCE [LARGE SCALE GENOMIC DNA]</scope>
    <source>
        <strain evidence="1 2">Gsoil1550</strain>
    </source>
</reference>
<evidence type="ECO:0000313" key="1">
    <source>
        <dbReference type="EMBL" id="QEC67804.1"/>
    </source>
</evidence>
<evidence type="ECO:0000313" key="2">
    <source>
        <dbReference type="Proteomes" id="UP000321533"/>
    </source>
</evidence>
<dbReference type="EMBL" id="CP042435">
    <property type="protein sequence ID" value="QEC67804.1"/>
    <property type="molecule type" value="Genomic_DNA"/>
</dbReference>
<dbReference type="Pfam" id="PF14375">
    <property type="entry name" value="Cys_rich_CWC"/>
    <property type="match status" value="1"/>
</dbReference>
<dbReference type="OrthoDB" id="9800168at2"/>
<organism evidence="1 2">
    <name type="scientific">Panacibacter ginsenosidivorans</name>
    <dbReference type="NCBI Taxonomy" id="1813871"/>
    <lineage>
        <taxon>Bacteria</taxon>
        <taxon>Pseudomonadati</taxon>
        <taxon>Bacteroidota</taxon>
        <taxon>Chitinophagia</taxon>
        <taxon>Chitinophagales</taxon>
        <taxon>Chitinophagaceae</taxon>
        <taxon>Panacibacter</taxon>
    </lineage>
</organism>
<dbReference type="RefSeq" id="WP_147189611.1">
    <property type="nucleotide sequence ID" value="NZ_CP042435.1"/>
</dbReference>
<protein>
    <submittedName>
        <fullName evidence="1">Cysteine-rich CWC family protein</fullName>
    </submittedName>
</protein>